<evidence type="ECO:0000313" key="2">
    <source>
        <dbReference type="Proteomes" id="UP000663671"/>
    </source>
</evidence>
<accession>A0A8A1MIG0</accession>
<reference evidence="1" key="1">
    <citation type="submission" date="2021-01" db="EMBL/GenBank/DDBJ databases">
        <title>Chromosome-level genome assembly of a human fungal pathogen reveals clustering of transcriptionally co-regulated genes.</title>
        <authorList>
            <person name="Voorhies M."/>
            <person name="Cohen S."/>
            <person name="Shea T.P."/>
            <person name="Petrus S."/>
            <person name="Munoz J.F."/>
            <person name="Poplawski S."/>
            <person name="Goldman W.E."/>
            <person name="Michael T."/>
            <person name="Cuomo C.A."/>
            <person name="Sil A."/>
            <person name="Beyhan S."/>
        </authorList>
    </citation>
    <scope>NUCLEOTIDE SEQUENCE</scope>
    <source>
        <strain evidence="1">WU24</strain>
    </source>
</reference>
<evidence type="ECO:0000313" key="1">
    <source>
        <dbReference type="EMBL" id="QSS66408.1"/>
    </source>
</evidence>
<dbReference type="EMBL" id="CP069115">
    <property type="protein sequence ID" value="QSS66408.1"/>
    <property type="molecule type" value="Genomic_DNA"/>
</dbReference>
<dbReference type="AlphaFoldDB" id="A0A8A1MIG0"/>
<proteinExistence type="predicted"/>
<dbReference type="OrthoDB" id="4267316at2759"/>
<organism evidence="1 2">
    <name type="scientific">Ajellomyces capsulatus</name>
    <name type="common">Darling's disease fungus</name>
    <name type="synonym">Histoplasma capsulatum</name>
    <dbReference type="NCBI Taxonomy" id="5037"/>
    <lineage>
        <taxon>Eukaryota</taxon>
        <taxon>Fungi</taxon>
        <taxon>Dikarya</taxon>
        <taxon>Ascomycota</taxon>
        <taxon>Pezizomycotina</taxon>
        <taxon>Eurotiomycetes</taxon>
        <taxon>Eurotiomycetidae</taxon>
        <taxon>Onygenales</taxon>
        <taxon>Ajellomycetaceae</taxon>
        <taxon>Histoplasma</taxon>
    </lineage>
</organism>
<sequence length="50" mass="5643">MAYQLSASYCVRYNESKPPLAYTPGQEVRIHLHTPPAPATVEVILSYENH</sequence>
<gene>
    <name evidence="1" type="ORF">I7I51_07265</name>
</gene>
<dbReference type="Proteomes" id="UP000663671">
    <property type="component" value="Chromosome 3"/>
</dbReference>
<name>A0A8A1MIG0_AJECA</name>
<protein>
    <submittedName>
        <fullName evidence="1">Uncharacterized protein</fullName>
    </submittedName>
</protein>
<dbReference type="VEuPathDB" id="FungiDB:I7I51_07265"/>